<gene>
    <name evidence="6" type="ORF">VTK73DRAFT_1198</name>
</gene>
<feature type="region of interest" description="Disordered" evidence="4">
    <location>
        <begin position="1"/>
        <end position="35"/>
    </location>
</feature>
<evidence type="ECO:0000256" key="3">
    <source>
        <dbReference type="SAM" id="Coils"/>
    </source>
</evidence>
<feature type="coiled-coil region" evidence="3">
    <location>
        <begin position="283"/>
        <end position="310"/>
    </location>
</feature>
<dbReference type="SUPFAM" id="SSF48464">
    <property type="entry name" value="ENTH/VHS domain"/>
    <property type="match status" value="1"/>
</dbReference>
<dbReference type="Gene3D" id="1.25.40.90">
    <property type="match status" value="1"/>
</dbReference>
<dbReference type="PROSITE" id="PS50909">
    <property type="entry name" value="GAT"/>
    <property type="match status" value="1"/>
</dbReference>
<dbReference type="Proteomes" id="UP001586593">
    <property type="component" value="Unassembled WGS sequence"/>
</dbReference>
<comment type="caution">
    <text evidence="6">The sequence shown here is derived from an EMBL/GenBank/DDBJ whole genome shotgun (WGS) entry which is preliminary data.</text>
</comment>
<dbReference type="Gene3D" id="1.20.58.160">
    <property type="match status" value="1"/>
</dbReference>
<dbReference type="InterPro" id="IPR008942">
    <property type="entry name" value="ENTH_VHS"/>
</dbReference>
<dbReference type="SUPFAM" id="SSF89009">
    <property type="entry name" value="GAT-like domain"/>
    <property type="match status" value="1"/>
</dbReference>
<proteinExistence type="predicted"/>
<evidence type="ECO:0000256" key="1">
    <source>
        <dbReference type="ARBA" id="ARBA00004170"/>
    </source>
</evidence>
<evidence type="ECO:0000259" key="5">
    <source>
        <dbReference type="PROSITE" id="PS50909"/>
    </source>
</evidence>
<keyword evidence="7" id="KW-1185">Reference proteome</keyword>
<reference evidence="6 7" key="1">
    <citation type="journal article" date="2024" name="Commun. Biol.">
        <title>Comparative genomic analysis of thermophilic fungi reveals convergent evolutionary adaptations and gene losses.</title>
        <authorList>
            <person name="Steindorff A.S."/>
            <person name="Aguilar-Pontes M.V."/>
            <person name="Robinson A.J."/>
            <person name="Andreopoulos B."/>
            <person name="LaButti K."/>
            <person name="Kuo A."/>
            <person name="Mondo S."/>
            <person name="Riley R."/>
            <person name="Otillar R."/>
            <person name="Haridas S."/>
            <person name="Lipzen A."/>
            <person name="Grimwood J."/>
            <person name="Schmutz J."/>
            <person name="Clum A."/>
            <person name="Reid I.D."/>
            <person name="Moisan M.C."/>
            <person name="Butler G."/>
            <person name="Nguyen T.T.M."/>
            <person name="Dewar K."/>
            <person name="Conant G."/>
            <person name="Drula E."/>
            <person name="Henrissat B."/>
            <person name="Hansel C."/>
            <person name="Singer S."/>
            <person name="Hutchinson M.I."/>
            <person name="de Vries R.P."/>
            <person name="Natvig D.O."/>
            <person name="Powell A.J."/>
            <person name="Tsang A."/>
            <person name="Grigoriev I.V."/>
        </authorList>
    </citation>
    <scope>NUCLEOTIDE SEQUENCE [LARGE SCALE GENOMIC DNA]</scope>
    <source>
        <strain evidence="6 7">ATCC 24622</strain>
    </source>
</reference>
<accession>A0ABR3XAV9</accession>
<name>A0ABR3XAV9_9PEZI</name>
<evidence type="ECO:0000256" key="2">
    <source>
        <dbReference type="ARBA" id="ARBA00023136"/>
    </source>
</evidence>
<sequence>MKGLSMNKMLGSIKRKPTAGEAGSGPSDSSALGEDPEAVVHRCIKLFRESGGRDGKGDEVTYLPSIVEAAESSPAAAAECARQIRKLLQRENWSKPTYQYNAVMLMRILAQNPGPTFTRNLDKKFVDVVKDVLRAGRSGNVHQILMETLDSFEAENPYDEGLAPLLEMWKKEKARAYQAYGRHGWPTTLPPAMTPPSFNATPQTSFPRQPSRPTLPNAVDLANRLEEARTSAKLLEQLVASTPPTEVLSNDLIIEFAERCQTASRSIQGYMSATDPAPDNDTMESLLDTNEQLQQALNHHQRAVLSARKQLGLGERSANPSPHPSGNDDRRPRDGRRGGAGSGSDSGAHDGGAASSARQNAHASSSRSNNAQFDDSPPVPSRSSTGKGKAAEVYHASGPSRSATNGIAHRGAAGNDDPVAGPAPVSPMADDDDDPFRDPTPGASRARRGRASSVSSASVNTGPTGGAGASTSAPGSTQQYGSAQDGAGAGGSYGGNREDDVDLYGVDDAYRGSSNKEPVYRY</sequence>
<dbReference type="PANTHER" id="PTHR45898">
    <property type="entry name" value="TOM1-LIKE PROTEIN"/>
    <property type="match status" value="1"/>
</dbReference>
<feature type="compositionally biased region" description="Low complexity" evidence="4">
    <location>
        <begin position="345"/>
        <end position="372"/>
    </location>
</feature>
<organism evidence="6 7">
    <name type="scientific">Phialemonium thermophilum</name>
    <dbReference type="NCBI Taxonomy" id="223376"/>
    <lineage>
        <taxon>Eukaryota</taxon>
        <taxon>Fungi</taxon>
        <taxon>Dikarya</taxon>
        <taxon>Ascomycota</taxon>
        <taxon>Pezizomycotina</taxon>
        <taxon>Sordariomycetes</taxon>
        <taxon>Sordariomycetidae</taxon>
        <taxon>Cephalothecales</taxon>
        <taxon>Cephalothecaceae</taxon>
        <taxon>Phialemonium</taxon>
    </lineage>
</organism>
<comment type="subcellular location">
    <subcellularLocation>
        <location evidence="1">Membrane</location>
        <topology evidence="1">Peripheral membrane protein</topology>
    </subcellularLocation>
</comment>
<dbReference type="PANTHER" id="PTHR45898:SF4">
    <property type="entry name" value="TARGET OF MYB PROTEIN 1"/>
    <property type="match status" value="1"/>
</dbReference>
<dbReference type="CDD" id="cd21383">
    <property type="entry name" value="GAT_GGA_Tom1-like"/>
    <property type="match status" value="1"/>
</dbReference>
<evidence type="ECO:0000256" key="4">
    <source>
        <dbReference type="SAM" id="MobiDB-lite"/>
    </source>
</evidence>
<feature type="compositionally biased region" description="Low complexity" evidence="4">
    <location>
        <begin position="469"/>
        <end position="486"/>
    </location>
</feature>
<feature type="compositionally biased region" description="Basic and acidic residues" evidence="4">
    <location>
        <begin position="326"/>
        <end position="337"/>
    </location>
</feature>
<protein>
    <recommendedName>
        <fullName evidence="5">GAT domain-containing protein</fullName>
    </recommendedName>
</protein>
<dbReference type="InterPro" id="IPR044836">
    <property type="entry name" value="TOL_plant"/>
</dbReference>
<evidence type="ECO:0000313" key="6">
    <source>
        <dbReference type="EMBL" id="KAL1873061.1"/>
    </source>
</evidence>
<dbReference type="Pfam" id="PF03127">
    <property type="entry name" value="GAT"/>
    <property type="match status" value="1"/>
</dbReference>
<keyword evidence="3" id="KW-0175">Coiled coil</keyword>
<feature type="region of interest" description="Disordered" evidence="4">
    <location>
        <begin position="314"/>
        <end position="522"/>
    </location>
</feature>
<feature type="compositionally biased region" description="Low complexity" evidence="4">
    <location>
        <begin position="451"/>
        <end position="462"/>
    </location>
</feature>
<feature type="domain" description="GAT" evidence="5">
    <location>
        <begin position="216"/>
        <end position="305"/>
    </location>
</feature>
<dbReference type="EMBL" id="JAZHXJ010000129">
    <property type="protein sequence ID" value="KAL1873061.1"/>
    <property type="molecule type" value="Genomic_DNA"/>
</dbReference>
<dbReference type="InterPro" id="IPR004152">
    <property type="entry name" value="GAT_dom"/>
</dbReference>
<evidence type="ECO:0000313" key="7">
    <source>
        <dbReference type="Proteomes" id="UP001586593"/>
    </source>
</evidence>
<keyword evidence="2" id="KW-0472">Membrane</keyword>
<dbReference type="InterPro" id="IPR038425">
    <property type="entry name" value="GAT_sf"/>
</dbReference>